<organism evidence="1 2">
    <name type="scientific">Streptomyces rubrolavendulae</name>
    <dbReference type="NCBI Taxonomy" id="285473"/>
    <lineage>
        <taxon>Bacteria</taxon>
        <taxon>Bacillati</taxon>
        <taxon>Actinomycetota</taxon>
        <taxon>Actinomycetes</taxon>
        <taxon>Kitasatosporales</taxon>
        <taxon>Streptomycetaceae</taxon>
        <taxon>Streptomyces</taxon>
    </lineage>
</organism>
<accession>A0A1D8G6H3</accession>
<evidence type="ECO:0000313" key="1">
    <source>
        <dbReference type="EMBL" id="AOT61027.1"/>
    </source>
</evidence>
<dbReference type="STRING" id="285473.A4G23_03904"/>
<evidence type="ECO:0000313" key="2">
    <source>
        <dbReference type="Proteomes" id="UP000095349"/>
    </source>
</evidence>
<keyword evidence="2" id="KW-1185">Reference proteome</keyword>
<dbReference type="PATRIC" id="fig|285473.5.peg.4094"/>
<dbReference type="AlphaFoldDB" id="A0A1D8G6H3"/>
<reference evidence="1 2" key="1">
    <citation type="submission" date="2016-09" db="EMBL/GenBank/DDBJ databases">
        <title>Streptomyces rubrolavendulae MJM4426 Genome sequencing and assembly.</title>
        <authorList>
            <person name="Kim J.-G."/>
        </authorList>
    </citation>
    <scope>NUCLEOTIDE SEQUENCE [LARGE SCALE GENOMIC DNA]</scope>
    <source>
        <strain evidence="1 2">MJM4426</strain>
    </source>
</reference>
<sequence length="287" mass="30557">MRVPVGPVRAGLHVLGRPVRTWCRLIFVYTESASLPGDPERPNEDWAATAVPASGQGGVLVVLDGVTPPSTDVGCVHPVPWFTARLGGALTELSGSRRDLTLPEVLAEAIRRTAESHRDTCDLSHVRTPQATVAMARWDAQAVEHLVLSDAVLLLESPGGAVRAVRDDRLDLVPPEVLRSHEATDRLRNAEGGFFTAAADPSVAGRAVAGVTPRSAVRAVAALTDGAARWVELFGEGDWADCLAVLREEGARGLLGRVRAREARDAAAGGARRWKLHDDATAVYAEL</sequence>
<protein>
    <recommendedName>
        <fullName evidence="3">Protein phosphatase 2C</fullName>
    </recommendedName>
</protein>
<name>A0A1D8G6H3_9ACTN</name>
<evidence type="ECO:0008006" key="3">
    <source>
        <dbReference type="Google" id="ProtNLM"/>
    </source>
</evidence>
<dbReference type="KEGG" id="srn:A4G23_03904"/>
<dbReference type="EMBL" id="CP017316">
    <property type="protein sequence ID" value="AOT61027.1"/>
    <property type="molecule type" value="Genomic_DNA"/>
</dbReference>
<gene>
    <name evidence="1" type="ORF">A4G23_03904</name>
</gene>
<proteinExistence type="predicted"/>
<dbReference type="Proteomes" id="UP000095349">
    <property type="component" value="Chromosome"/>
</dbReference>